<dbReference type="Pfam" id="PF22725">
    <property type="entry name" value="GFO_IDH_MocA_C3"/>
    <property type="match status" value="1"/>
</dbReference>
<dbReference type="InterPro" id="IPR000683">
    <property type="entry name" value="Gfo/Idh/MocA-like_OxRdtase_N"/>
</dbReference>
<dbReference type="SUPFAM" id="SSF51735">
    <property type="entry name" value="NAD(P)-binding Rossmann-fold domains"/>
    <property type="match status" value="1"/>
</dbReference>
<dbReference type="SUPFAM" id="SSF55347">
    <property type="entry name" value="Glyceraldehyde-3-phosphate dehydrogenase-like, C-terminal domain"/>
    <property type="match status" value="1"/>
</dbReference>
<dbReference type="GO" id="GO:0000166">
    <property type="term" value="F:nucleotide binding"/>
    <property type="evidence" value="ECO:0007669"/>
    <property type="project" value="InterPro"/>
</dbReference>
<keyword evidence="1" id="KW-0560">Oxidoreductase</keyword>
<dbReference type="EMBL" id="BMOQ01000002">
    <property type="protein sequence ID" value="GGN09481.1"/>
    <property type="molecule type" value="Genomic_DNA"/>
</dbReference>
<evidence type="ECO:0000259" key="2">
    <source>
        <dbReference type="Pfam" id="PF01408"/>
    </source>
</evidence>
<dbReference type="GO" id="GO:0016491">
    <property type="term" value="F:oxidoreductase activity"/>
    <property type="evidence" value="ECO:0007669"/>
    <property type="project" value="UniProtKB-KW"/>
</dbReference>
<protein>
    <submittedName>
        <fullName evidence="4">Oxidoreductase</fullName>
    </submittedName>
</protein>
<dbReference type="Gene3D" id="3.40.50.720">
    <property type="entry name" value="NAD(P)-binding Rossmann-like Domain"/>
    <property type="match status" value="1"/>
</dbReference>
<dbReference type="Proteomes" id="UP000608850">
    <property type="component" value="Unassembled WGS sequence"/>
</dbReference>
<name>A0A830G8L4_9EURY</name>
<evidence type="ECO:0000259" key="3">
    <source>
        <dbReference type="Pfam" id="PF22725"/>
    </source>
</evidence>
<proteinExistence type="predicted"/>
<evidence type="ECO:0000313" key="4">
    <source>
        <dbReference type="EMBL" id="GGN09481.1"/>
    </source>
</evidence>
<dbReference type="PANTHER" id="PTHR43818">
    <property type="entry name" value="BCDNA.GH03377"/>
    <property type="match status" value="1"/>
</dbReference>
<comment type="caution">
    <text evidence="4">The sequence shown here is derived from an EMBL/GenBank/DDBJ whole genome shotgun (WGS) entry which is preliminary data.</text>
</comment>
<dbReference type="InterPro" id="IPR036291">
    <property type="entry name" value="NAD(P)-bd_dom_sf"/>
</dbReference>
<dbReference type="Pfam" id="PF01408">
    <property type="entry name" value="GFO_IDH_MocA"/>
    <property type="match status" value="1"/>
</dbReference>
<dbReference type="AlphaFoldDB" id="A0A830G8L4"/>
<evidence type="ECO:0000313" key="5">
    <source>
        <dbReference type="Proteomes" id="UP000608850"/>
    </source>
</evidence>
<dbReference type="InterPro" id="IPR055170">
    <property type="entry name" value="GFO_IDH_MocA-like_dom"/>
</dbReference>
<dbReference type="PANTHER" id="PTHR43818:SF11">
    <property type="entry name" value="BCDNA.GH03377"/>
    <property type="match status" value="1"/>
</dbReference>
<dbReference type="InterPro" id="IPR050463">
    <property type="entry name" value="Gfo/Idh/MocA_oxidrdct_glycsds"/>
</dbReference>
<dbReference type="Gene3D" id="3.30.360.10">
    <property type="entry name" value="Dihydrodipicolinate Reductase, domain 2"/>
    <property type="match status" value="1"/>
</dbReference>
<gene>
    <name evidence="4" type="ORF">GCM10009021_06320</name>
</gene>
<feature type="domain" description="Gfo/Idh/MocA-like oxidoreductase N-terminal" evidence="2">
    <location>
        <begin position="50"/>
        <end position="170"/>
    </location>
</feature>
<sequence>MRILGTASAEGLRSALLSPDTLHDPGLGARVRHLEAPPDARDRMGTDTLSVGVLGYGFMGKAHANALGRLPLFFPDAPDVSLDVLCGRDADAAREAADRFGFADVETDWRDAIARVDVFYNLGPNDVHVDPSIRALDEGVHVLCEKPLAPTLDGAERMAEAAARSDAVAATAFNYRFVPAIEYARRLIADGALGEIRHVRARYLQDWLVDPDAPWSWRLDADSAGTGVLGDLGAHSIDLVQFLVDDVAAVSGQCTTYVDERPDDDGRLRSVTVDDAFSAQATLACGATATFEATRCATGHKNTNAIEVEGTEGAIRFDLERLNELDVLRGDDRGFETVLVTDPDDPYVEHWWPPGHTIGWEHTFVHENAAFLRAAADGDDYDPDFGTGRDVQRVVDAIQRSDERREWVSL</sequence>
<accession>A0A830G8L4</accession>
<keyword evidence="5" id="KW-1185">Reference proteome</keyword>
<feature type="domain" description="GFO/IDH/MocA-like oxidoreductase" evidence="3">
    <location>
        <begin position="182"/>
        <end position="316"/>
    </location>
</feature>
<organism evidence="4 5">
    <name type="scientific">Halarchaeum nitratireducens</name>
    <dbReference type="NCBI Taxonomy" id="489913"/>
    <lineage>
        <taxon>Archaea</taxon>
        <taxon>Methanobacteriati</taxon>
        <taxon>Methanobacteriota</taxon>
        <taxon>Stenosarchaea group</taxon>
        <taxon>Halobacteria</taxon>
        <taxon>Halobacteriales</taxon>
        <taxon>Halobacteriaceae</taxon>
    </lineage>
</organism>
<evidence type="ECO:0000256" key="1">
    <source>
        <dbReference type="ARBA" id="ARBA00023002"/>
    </source>
</evidence>
<reference evidence="4 5" key="1">
    <citation type="journal article" date="2019" name="Int. J. Syst. Evol. Microbiol.">
        <title>The Global Catalogue of Microorganisms (GCM) 10K type strain sequencing project: providing services to taxonomists for standard genome sequencing and annotation.</title>
        <authorList>
            <consortium name="The Broad Institute Genomics Platform"/>
            <consortium name="The Broad Institute Genome Sequencing Center for Infectious Disease"/>
            <person name="Wu L."/>
            <person name="Ma J."/>
        </authorList>
    </citation>
    <scope>NUCLEOTIDE SEQUENCE [LARGE SCALE GENOMIC DNA]</scope>
    <source>
        <strain evidence="4 5">JCM 16331</strain>
    </source>
</reference>